<accession>F8KS15</accession>
<protein>
    <submittedName>
        <fullName evidence="1">Uncharacterized protein</fullName>
    </submittedName>
</protein>
<dbReference type="AlphaFoldDB" id="F8KS15"/>
<organism evidence="1 2">
    <name type="scientific">Helicobacter bizzozeronii (strain CIII-1)</name>
    <dbReference type="NCBI Taxonomy" id="1002804"/>
    <lineage>
        <taxon>Bacteria</taxon>
        <taxon>Pseudomonadati</taxon>
        <taxon>Campylobacterota</taxon>
        <taxon>Epsilonproteobacteria</taxon>
        <taxon>Campylobacterales</taxon>
        <taxon>Helicobacteraceae</taxon>
        <taxon>Helicobacter</taxon>
    </lineage>
</organism>
<evidence type="ECO:0000313" key="1">
    <source>
        <dbReference type="EMBL" id="CCB79565.1"/>
    </source>
</evidence>
<gene>
    <name evidence="1" type="ordered locus">HBZC1_05790</name>
</gene>
<evidence type="ECO:0000313" key="2">
    <source>
        <dbReference type="Proteomes" id="UP000008387"/>
    </source>
</evidence>
<dbReference type="STRING" id="1002804.HBZC1_05790"/>
<name>F8KS15_HELBC</name>
<sequence>MRGQGDNMEHLKRCVCVFAILSIAHGDVRDGFFCRGEIWG</sequence>
<proteinExistence type="predicted"/>
<dbReference type="Proteomes" id="UP000008387">
    <property type="component" value="Chromosome"/>
</dbReference>
<reference evidence="1 2" key="1">
    <citation type="journal article" date="2011" name="J. Bacteriol.">
        <title>Genome sequence of Helicobacter bizzozeronii strain CIII-1, an isolate from human gastric mucosa.</title>
        <authorList>
            <person name="Schott T."/>
            <person name="Rossi M."/>
            <person name="Hanninen M.L."/>
        </authorList>
    </citation>
    <scope>NUCLEOTIDE SEQUENCE [LARGE SCALE GENOMIC DNA]</scope>
    <source>
        <strain evidence="1 2">CIII-1</strain>
    </source>
</reference>
<keyword evidence="2" id="KW-1185">Reference proteome</keyword>
<dbReference type="HOGENOM" id="CLU_3290568_0_0_7"/>
<dbReference type="EMBL" id="FR871757">
    <property type="protein sequence ID" value="CCB79565.1"/>
    <property type="molecule type" value="Genomic_DNA"/>
</dbReference>
<dbReference type="KEGG" id="hbi:HBZC1_05790"/>